<evidence type="ECO:0000313" key="2">
    <source>
        <dbReference type="EMBL" id="BCI60180.1"/>
    </source>
</evidence>
<evidence type="ECO:0000256" key="1">
    <source>
        <dbReference type="SAM" id="MobiDB-lite"/>
    </source>
</evidence>
<dbReference type="EMBL" id="AP023321">
    <property type="protein sequence ID" value="BCI60180.1"/>
    <property type="molecule type" value="Genomic_DNA"/>
</dbReference>
<reference evidence="3" key="1">
    <citation type="submission" date="2020-07" db="EMBL/GenBank/DDBJ databases">
        <title>Complete genome sequencing of Clostridia bacterium strain 12CBH8.</title>
        <authorList>
            <person name="Sakamoto M."/>
            <person name="Murakami T."/>
            <person name="Mori H."/>
        </authorList>
    </citation>
    <scope>NUCLEOTIDE SEQUENCE [LARGE SCALE GENOMIC DNA]</scope>
    <source>
        <strain evidence="3">12CBH8</strain>
    </source>
</reference>
<dbReference type="Pfam" id="PF11208">
    <property type="entry name" value="DUF2992"/>
    <property type="match status" value="1"/>
</dbReference>
<proteinExistence type="predicted"/>
<dbReference type="KEGG" id="sman:C12CBH8_08190"/>
<organism evidence="2 3">
    <name type="scientific">Solibaculum mannosilyticum</name>
    <dbReference type="NCBI Taxonomy" id="2780922"/>
    <lineage>
        <taxon>Bacteria</taxon>
        <taxon>Bacillati</taxon>
        <taxon>Bacillota</taxon>
        <taxon>Clostridia</taxon>
        <taxon>Eubacteriales</taxon>
        <taxon>Oscillospiraceae</taxon>
        <taxon>Solibaculum</taxon>
    </lineage>
</organism>
<accession>A0A7I8D087</accession>
<sequence length="138" mass="16487">MNVSSKLTILFEQPFWIGIYERTFCGNYEVCKITFGSEPKDYQVYDFLLRHWGDLNFSPPIQADVAQQRHSNPKRIQREIHSQLQERGIGTKAQQALKLQHEQGKFQRKSKSREDKEAEKQRQYKIRQEKKKKKHKGH</sequence>
<dbReference type="PIRSF" id="PIRSF021328">
    <property type="entry name" value="UCP021328"/>
    <property type="match status" value="1"/>
</dbReference>
<dbReference type="InterPro" id="IPR016787">
    <property type="entry name" value="UCP021328"/>
</dbReference>
<dbReference type="AlphaFoldDB" id="A0A7I8D087"/>
<dbReference type="RefSeq" id="WP_099323382.1">
    <property type="nucleotide sequence ID" value="NZ_AP023321.1"/>
</dbReference>
<evidence type="ECO:0000313" key="3">
    <source>
        <dbReference type="Proteomes" id="UP000593890"/>
    </source>
</evidence>
<name>A0A7I8D087_9FIRM</name>
<keyword evidence="3" id="KW-1185">Reference proteome</keyword>
<feature type="compositionally biased region" description="Basic and acidic residues" evidence="1">
    <location>
        <begin position="112"/>
        <end position="122"/>
    </location>
</feature>
<feature type="region of interest" description="Disordered" evidence="1">
    <location>
        <begin position="93"/>
        <end position="138"/>
    </location>
</feature>
<gene>
    <name evidence="2" type="ORF">C12CBH8_08190</name>
</gene>
<feature type="compositionally biased region" description="Basic residues" evidence="1">
    <location>
        <begin position="123"/>
        <end position="138"/>
    </location>
</feature>
<protein>
    <recommendedName>
        <fullName evidence="4">DUF2992 domain-containing protein</fullName>
    </recommendedName>
</protein>
<dbReference type="Proteomes" id="UP000593890">
    <property type="component" value="Chromosome"/>
</dbReference>
<evidence type="ECO:0008006" key="4">
    <source>
        <dbReference type="Google" id="ProtNLM"/>
    </source>
</evidence>